<name>A0A8S5TU60_9CAUD</name>
<sequence>MITKKTIRKQIEELEEVIFWNKEHINCLCDAAEKAGFIVCKDDCTVTVYHKNLIRANYIMSDLDRTKGEIIGLQIAIKQLKNLL</sequence>
<reference evidence="1" key="1">
    <citation type="journal article" date="2021" name="Proc. Natl. Acad. Sci. U.S.A.">
        <title>A Catalog of Tens of Thousands of Viruses from Human Metagenomes Reveals Hidden Associations with Chronic Diseases.</title>
        <authorList>
            <person name="Tisza M.J."/>
            <person name="Buck C.B."/>
        </authorList>
    </citation>
    <scope>NUCLEOTIDE SEQUENCE</scope>
    <source>
        <strain evidence="1">CtWT735</strain>
    </source>
</reference>
<organism evidence="1">
    <name type="scientific">Siphoviridae sp. ctWT735</name>
    <dbReference type="NCBI Taxonomy" id="2825538"/>
    <lineage>
        <taxon>Viruses</taxon>
        <taxon>Duplodnaviria</taxon>
        <taxon>Heunggongvirae</taxon>
        <taxon>Uroviricota</taxon>
        <taxon>Caudoviricetes</taxon>
    </lineage>
</organism>
<evidence type="ECO:0000313" key="1">
    <source>
        <dbReference type="EMBL" id="DAF85745.1"/>
    </source>
</evidence>
<proteinExistence type="predicted"/>
<protein>
    <submittedName>
        <fullName evidence="1">Uncharacterized protein</fullName>
    </submittedName>
</protein>
<dbReference type="EMBL" id="BK015930">
    <property type="protein sequence ID" value="DAF85745.1"/>
    <property type="molecule type" value="Genomic_DNA"/>
</dbReference>
<accession>A0A8S5TU60</accession>